<dbReference type="GeneID" id="39422276"/>
<sequence>MITEEIRFFGHKNILSTHPRTLEITKEENLTLNGDCIIGVRANKACYDIRADLKEKLKSKNIYIEFELIIEPYSVSFSGKGNSGLLLTDKHDIVLRKSKFVCGRTICINSSIAAIDIPRQIVNLLKDPNKEAFIRIKVD</sequence>
<dbReference type="InterPro" id="IPR007171">
    <property type="entry name" value="DUF371"/>
</dbReference>
<dbReference type="Proteomes" id="UP000294299">
    <property type="component" value="Chromosome NFRAN"/>
</dbReference>
<dbReference type="Pfam" id="PF04027">
    <property type="entry name" value="DUF371"/>
    <property type="match status" value="1"/>
</dbReference>
<keyword evidence="2" id="KW-1185">Reference proteome</keyword>
<reference evidence="1 2" key="1">
    <citation type="submission" date="2019-02" db="EMBL/GenBank/DDBJ databases">
        <authorList>
            <person name="Lehtovirta-Morley E L."/>
        </authorList>
    </citation>
    <scope>NUCLEOTIDE SEQUENCE [LARGE SCALE GENOMIC DNA]</scope>
    <source>
        <strain evidence="1">NFRAN1</strain>
    </source>
</reference>
<dbReference type="InterPro" id="IPR023131">
    <property type="entry name" value="Mth639-like_dom_sf"/>
</dbReference>
<evidence type="ECO:0008006" key="3">
    <source>
        <dbReference type="Google" id="ProtNLM"/>
    </source>
</evidence>
<dbReference type="Gene3D" id="2.60.120.630">
    <property type="entry name" value="mth639 domain like"/>
    <property type="match status" value="1"/>
</dbReference>
<organism evidence="1 2">
    <name type="scientific">Candidatus Nitrosocosmicus franklandianus</name>
    <dbReference type="NCBI Taxonomy" id="1798806"/>
    <lineage>
        <taxon>Archaea</taxon>
        <taxon>Nitrososphaerota</taxon>
        <taxon>Nitrososphaeria</taxon>
        <taxon>Nitrososphaerales</taxon>
        <taxon>Nitrososphaeraceae</taxon>
        <taxon>Candidatus Nitrosocosmicus</taxon>
    </lineage>
</organism>
<dbReference type="EMBL" id="LR216287">
    <property type="protein sequence ID" value="VFJ15501.1"/>
    <property type="molecule type" value="Genomic_DNA"/>
</dbReference>
<accession>A0A484IEB9</accession>
<dbReference type="AlphaFoldDB" id="A0A484IEB9"/>
<evidence type="ECO:0000313" key="2">
    <source>
        <dbReference type="Proteomes" id="UP000294299"/>
    </source>
</evidence>
<dbReference type="KEGG" id="nfn:NFRAN_3183"/>
<name>A0A484IEB9_9ARCH</name>
<dbReference type="RefSeq" id="WP_197731198.1">
    <property type="nucleotide sequence ID" value="NZ_LR216287.1"/>
</dbReference>
<dbReference type="OrthoDB" id="9265at2157"/>
<proteinExistence type="predicted"/>
<protein>
    <recommendedName>
        <fullName evidence="3">DUF371 domain-containing protein</fullName>
    </recommendedName>
</protein>
<dbReference type="PANTHER" id="PTHR40696">
    <property type="entry name" value="DUF371 FAMILY PROTEIN"/>
    <property type="match status" value="1"/>
</dbReference>
<dbReference type="PANTHER" id="PTHR40696:SF1">
    <property type="entry name" value="DUF371 DOMAIN-CONTAINING PROTEIN"/>
    <property type="match status" value="1"/>
</dbReference>
<evidence type="ECO:0000313" key="1">
    <source>
        <dbReference type="EMBL" id="VFJ15501.1"/>
    </source>
</evidence>
<gene>
    <name evidence="1" type="ORF">NFRAN_3183</name>
</gene>